<evidence type="ECO:0000313" key="2">
    <source>
        <dbReference type="Proteomes" id="UP000034246"/>
    </source>
</evidence>
<evidence type="ECO:0008006" key="3">
    <source>
        <dbReference type="Google" id="ProtNLM"/>
    </source>
</evidence>
<name>A0A0G0N601_9BACT</name>
<dbReference type="Proteomes" id="UP000034246">
    <property type="component" value="Unassembled WGS sequence"/>
</dbReference>
<feature type="non-terminal residue" evidence="1">
    <location>
        <position position="1"/>
    </location>
</feature>
<reference evidence="1 2" key="1">
    <citation type="journal article" date="2015" name="Nature">
        <title>rRNA introns, odd ribosomes, and small enigmatic genomes across a large radiation of phyla.</title>
        <authorList>
            <person name="Brown C.T."/>
            <person name="Hug L.A."/>
            <person name="Thomas B.C."/>
            <person name="Sharon I."/>
            <person name="Castelle C.J."/>
            <person name="Singh A."/>
            <person name="Wilkins M.J."/>
            <person name="Williams K.H."/>
            <person name="Banfield J.F."/>
        </authorList>
    </citation>
    <scope>NUCLEOTIDE SEQUENCE [LARGE SCALE GENOMIC DNA]</scope>
</reference>
<dbReference type="Pfam" id="PF04294">
    <property type="entry name" value="VanW"/>
    <property type="match status" value="1"/>
</dbReference>
<evidence type="ECO:0000313" key="1">
    <source>
        <dbReference type="EMBL" id="KKR10843.1"/>
    </source>
</evidence>
<comment type="caution">
    <text evidence="1">The sequence shown here is derived from an EMBL/GenBank/DDBJ whole genome shotgun (WGS) entry which is preliminary data.</text>
</comment>
<proteinExistence type="predicted"/>
<accession>A0A0G0N601</accession>
<organism evidence="1 2">
    <name type="scientific">Candidatus Woesebacteria bacterium GW2011_GWA1_39_21</name>
    <dbReference type="NCBI Taxonomy" id="1618550"/>
    <lineage>
        <taxon>Bacteria</taxon>
        <taxon>Candidatus Woeseibacteriota</taxon>
    </lineage>
</organism>
<dbReference type="AlphaFoldDB" id="A0A0G0N601"/>
<dbReference type="EMBL" id="LBWP01000014">
    <property type="protein sequence ID" value="KKR10843.1"/>
    <property type="molecule type" value="Genomic_DNA"/>
</dbReference>
<protein>
    <recommendedName>
        <fullName evidence="3">VanW family protein</fullName>
    </recommendedName>
</protein>
<dbReference type="InterPro" id="IPR007391">
    <property type="entry name" value="Vancomycin_resist_VanW"/>
</dbReference>
<sequence length="127" mass="13845">DGVVKTTNAHFNFRDGFKSDGYLMGDGVCHLASLIYLAASDAGLSVYAPTNHNFAVINGIPKEYGVSIYALPDSYEVSARQNLYIRNNLDSTVNFVFDYDGANLTLKITIEPQNEIVPGFTFGGLIN</sequence>
<gene>
    <name evidence="1" type="ORF">UT39_C0014G0032</name>
</gene>